<evidence type="ECO:0000313" key="2">
    <source>
        <dbReference type="EMBL" id="PNG25201.1"/>
    </source>
</evidence>
<evidence type="ECO:0000313" key="3">
    <source>
        <dbReference type="Proteomes" id="UP000236286"/>
    </source>
</evidence>
<accession>A0A2J7TEL3</accession>
<reference evidence="2 3" key="1">
    <citation type="submission" date="2017-10" db="EMBL/GenBank/DDBJ databases">
        <title>Genome announcement of Methylocella silvestris TVC from permafrost.</title>
        <authorList>
            <person name="Wang J."/>
            <person name="Geng K."/>
            <person name="Ul-Haque F."/>
            <person name="Crombie A.T."/>
            <person name="Street L.E."/>
            <person name="Wookey P.A."/>
            <person name="Murrell J.C."/>
            <person name="Pratscher J."/>
        </authorList>
    </citation>
    <scope>NUCLEOTIDE SEQUENCE [LARGE SCALE GENOMIC DNA]</scope>
    <source>
        <strain evidence="2 3">TVC</strain>
    </source>
</reference>
<feature type="region of interest" description="Disordered" evidence="1">
    <location>
        <begin position="1"/>
        <end position="38"/>
    </location>
</feature>
<evidence type="ECO:0000256" key="1">
    <source>
        <dbReference type="SAM" id="MobiDB-lite"/>
    </source>
</evidence>
<dbReference type="Proteomes" id="UP000236286">
    <property type="component" value="Unassembled WGS sequence"/>
</dbReference>
<name>A0A2J7TEL3_METSI</name>
<sequence length="63" mass="7035">MTNDKLRRAPRGFQSQEGERRKDGAAPEAGRQTFQVGCPTPPDLLLEFAEARHAARACRRVGR</sequence>
<organism evidence="2 3">
    <name type="scientific">Methylocella silvestris</name>
    <dbReference type="NCBI Taxonomy" id="199596"/>
    <lineage>
        <taxon>Bacteria</taxon>
        <taxon>Pseudomonadati</taxon>
        <taxon>Pseudomonadota</taxon>
        <taxon>Alphaproteobacteria</taxon>
        <taxon>Hyphomicrobiales</taxon>
        <taxon>Beijerinckiaceae</taxon>
        <taxon>Methylocella</taxon>
    </lineage>
</organism>
<dbReference type="AlphaFoldDB" id="A0A2J7TEL3"/>
<protein>
    <submittedName>
        <fullName evidence="2">Uncharacterized protein</fullName>
    </submittedName>
</protein>
<comment type="caution">
    <text evidence="2">The sequence shown here is derived from an EMBL/GenBank/DDBJ whole genome shotgun (WGS) entry which is preliminary data.</text>
</comment>
<gene>
    <name evidence="2" type="ORF">CR492_14585</name>
</gene>
<proteinExistence type="predicted"/>
<dbReference type="EMBL" id="PDZR01000018">
    <property type="protein sequence ID" value="PNG25201.1"/>
    <property type="molecule type" value="Genomic_DNA"/>
</dbReference>